<sequence length="283" mass="32857">MIKNIIVSISLIFLIGCFDIYFKHPQPRGGKVFNENLEQILISAIPNTINSNDRNSILNEIINDTLKFIEIRNKQKVFELELQFFNSATIIEKFIIEDIIDSIFQDAFDGTMRSQLTILEKENIICFNKKIEKGGREVYEIPIIIEKNRSGNDFKFLVAPFIWSLISSSDDRKINHMKKQLNIIEYSNNGTFPVADPSYMSLRSHLKNAPPLVEFSSTEVLALSLFGILEERENSDRKKYKDIEGFINYTEIEMSFIFSKDQNNFTRKVFENMGPLLDKLDKK</sequence>
<proteinExistence type="predicted"/>
<organism evidence="2">
    <name type="scientific">marine metagenome</name>
    <dbReference type="NCBI Taxonomy" id="408172"/>
    <lineage>
        <taxon>unclassified sequences</taxon>
        <taxon>metagenomes</taxon>
        <taxon>ecological metagenomes</taxon>
    </lineage>
</organism>
<keyword evidence="1" id="KW-0472">Membrane</keyword>
<dbReference type="EMBL" id="UINC01033829">
    <property type="protein sequence ID" value="SVB23714.1"/>
    <property type="molecule type" value="Genomic_DNA"/>
</dbReference>
<accession>A0A382CCV1</accession>
<evidence type="ECO:0000256" key="1">
    <source>
        <dbReference type="SAM" id="Phobius"/>
    </source>
</evidence>
<gene>
    <name evidence="2" type="ORF">METZ01_LOCUS176568</name>
</gene>
<keyword evidence="1" id="KW-1133">Transmembrane helix</keyword>
<dbReference type="AlphaFoldDB" id="A0A382CCV1"/>
<dbReference type="PROSITE" id="PS51257">
    <property type="entry name" value="PROKAR_LIPOPROTEIN"/>
    <property type="match status" value="1"/>
</dbReference>
<evidence type="ECO:0008006" key="3">
    <source>
        <dbReference type="Google" id="ProtNLM"/>
    </source>
</evidence>
<reference evidence="2" key="1">
    <citation type="submission" date="2018-05" db="EMBL/GenBank/DDBJ databases">
        <authorList>
            <person name="Lanie J.A."/>
            <person name="Ng W.-L."/>
            <person name="Kazmierczak K.M."/>
            <person name="Andrzejewski T.M."/>
            <person name="Davidsen T.M."/>
            <person name="Wayne K.J."/>
            <person name="Tettelin H."/>
            <person name="Glass J.I."/>
            <person name="Rusch D."/>
            <person name="Podicherti R."/>
            <person name="Tsui H.-C.T."/>
            <person name="Winkler M.E."/>
        </authorList>
    </citation>
    <scope>NUCLEOTIDE SEQUENCE</scope>
</reference>
<protein>
    <recommendedName>
        <fullName evidence="3">Lipoprotein</fullName>
    </recommendedName>
</protein>
<name>A0A382CCV1_9ZZZZ</name>
<evidence type="ECO:0000313" key="2">
    <source>
        <dbReference type="EMBL" id="SVB23714.1"/>
    </source>
</evidence>
<feature type="transmembrane region" description="Helical" evidence="1">
    <location>
        <begin position="6"/>
        <end position="22"/>
    </location>
</feature>
<keyword evidence="1" id="KW-0812">Transmembrane</keyword>